<dbReference type="AlphaFoldDB" id="B3DUW7"/>
<evidence type="ECO:0000313" key="1">
    <source>
        <dbReference type="EMBL" id="ACD83120.1"/>
    </source>
</evidence>
<name>B3DUW7_METI4</name>
<evidence type="ECO:0000313" key="2">
    <source>
        <dbReference type="Proteomes" id="UP000009149"/>
    </source>
</evidence>
<dbReference type="STRING" id="481448.Minf_1065"/>
<dbReference type="HOGENOM" id="CLU_2974262_0_0_0"/>
<sequence>MPELHLVEISFWHIKVKKAKTIDFLFRAAALWLPRVILVEHKRFTPVFARVDQELLFF</sequence>
<dbReference type="RefSeq" id="WP_012463402.1">
    <property type="nucleotide sequence ID" value="NC_010794.1"/>
</dbReference>
<dbReference type="EMBL" id="CP000975">
    <property type="protein sequence ID" value="ACD83120.1"/>
    <property type="molecule type" value="Genomic_DNA"/>
</dbReference>
<proteinExistence type="predicted"/>
<reference evidence="1 2" key="1">
    <citation type="journal article" date="2008" name="Biol. Direct">
        <title>Complete genome sequence of the extremely acidophilic methanotroph isolate V4, Methylacidiphilum infernorum, a representative of the bacterial phylum Verrucomicrobia.</title>
        <authorList>
            <person name="Hou S."/>
            <person name="Makarova K.S."/>
            <person name="Saw J.H."/>
            <person name="Senin P."/>
            <person name="Ly B.V."/>
            <person name="Zhou Z."/>
            <person name="Ren Y."/>
            <person name="Wang J."/>
            <person name="Galperin M.Y."/>
            <person name="Omelchenko M.V."/>
            <person name="Wolf Y.I."/>
            <person name="Yutin N."/>
            <person name="Koonin E.V."/>
            <person name="Stott M.B."/>
            <person name="Mountain B.W."/>
            <person name="Crowe M.A."/>
            <person name="Smirnova A.V."/>
            <person name="Dunfield P.F."/>
            <person name="Feng L."/>
            <person name="Wang L."/>
            <person name="Alam M."/>
        </authorList>
    </citation>
    <scope>NUCLEOTIDE SEQUENCE [LARGE SCALE GENOMIC DNA]</scope>
    <source>
        <strain evidence="2">Isolate V4</strain>
    </source>
</reference>
<organism evidence="1 2">
    <name type="scientific">Methylacidiphilum infernorum (isolate V4)</name>
    <name type="common">Methylokorus infernorum (strain V4)</name>
    <dbReference type="NCBI Taxonomy" id="481448"/>
    <lineage>
        <taxon>Bacteria</taxon>
        <taxon>Pseudomonadati</taxon>
        <taxon>Verrucomicrobiota</taxon>
        <taxon>Methylacidiphilae</taxon>
        <taxon>Methylacidiphilales</taxon>
        <taxon>Methylacidiphilaceae</taxon>
        <taxon>Methylacidiphilum (ex Ratnadevi et al. 2023)</taxon>
    </lineage>
</organism>
<protein>
    <submittedName>
        <fullName evidence="1">Uncharacterized protein</fullName>
    </submittedName>
</protein>
<dbReference type="Proteomes" id="UP000009149">
    <property type="component" value="Chromosome"/>
</dbReference>
<gene>
    <name evidence="1" type="ordered locus">Minf_1065</name>
</gene>
<accession>B3DUW7</accession>
<dbReference type="KEGG" id="min:Minf_1065"/>